<dbReference type="EMBL" id="UINC01226020">
    <property type="protein sequence ID" value="SVE56321.1"/>
    <property type="molecule type" value="Genomic_DNA"/>
</dbReference>
<evidence type="ECO:0000313" key="1">
    <source>
        <dbReference type="EMBL" id="SVE56321.1"/>
    </source>
</evidence>
<reference evidence="1" key="1">
    <citation type="submission" date="2018-05" db="EMBL/GenBank/DDBJ databases">
        <authorList>
            <person name="Lanie J.A."/>
            <person name="Ng W.-L."/>
            <person name="Kazmierczak K.M."/>
            <person name="Andrzejewski T.M."/>
            <person name="Davidsen T.M."/>
            <person name="Wayne K.J."/>
            <person name="Tettelin H."/>
            <person name="Glass J.I."/>
            <person name="Rusch D."/>
            <person name="Podicherti R."/>
            <person name="Tsui H.-C.T."/>
            <person name="Winkler M.E."/>
        </authorList>
    </citation>
    <scope>NUCLEOTIDE SEQUENCE</scope>
</reference>
<proteinExistence type="predicted"/>
<protein>
    <submittedName>
        <fullName evidence="1">Uncharacterized protein</fullName>
    </submittedName>
</protein>
<organism evidence="1">
    <name type="scientific">marine metagenome</name>
    <dbReference type="NCBI Taxonomy" id="408172"/>
    <lineage>
        <taxon>unclassified sequences</taxon>
        <taxon>metagenomes</taxon>
        <taxon>ecological metagenomes</taxon>
    </lineage>
</organism>
<name>A0A383EHU4_9ZZZZ</name>
<accession>A0A383EHU4</accession>
<dbReference type="AlphaFoldDB" id="A0A383EHU4"/>
<dbReference type="InterPro" id="IPR029056">
    <property type="entry name" value="Ribokinase-like"/>
</dbReference>
<dbReference type="Gene3D" id="3.40.1190.20">
    <property type="match status" value="1"/>
</dbReference>
<feature type="non-terminal residue" evidence="1">
    <location>
        <position position="1"/>
    </location>
</feature>
<dbReference type="SUPFAM" id="SSF53613">
    <property type="entry name" value="Ribokinase-like"/>
    <property type="match status" value="1"/>
</dbReference>
<sequence>LGRLSGWDLHSAAWAASHSAAIVIARVGTHHVTREELQESLAPA</sequence>
<gene>
    <name evidence="1" type="ORF">METZ01_LOCUS509175</name>
</gene>